<comment type="caution">
    <text evidence="1">The sequence shown here is derived from an EMBL/GenBank/DDBJ whole genome shotgun (WGS) entry which is preliminary data.</text>
</comment>
<reference evidence="1" key="1">
    <citation type="journal article" date="2015" name="Nature">
        <title>Complex archaea that bridge the gap between prokaryotes and eukaryotes.</title>
        <authorList>
            <person name="Spang A."/>
            <person name="Saw J.H."/>
            <person name="Jorgensen S.L."/>
            <person name="Zaremba-Niedzwiedzka K."/>
            <person name="Martijn J."/>
            <person name="Lind A.E."/>
            <person name="van Eijk R."/>
            <person name="Schleper C."/>
            <person name="Guy L."/>
            <person name="Ettema T.J."/>
        </authorList>
    </citation>
    <scope>NUCLEOTIDE SEQUENCE</scope>
</reference>
<dbReference type="EMBL" id="LAZR01007854">
    <property type="protein sequence ID" value="KKM82498.1"/>
    <property type="molecule type" value="Genomic_DNA"/>
</dbReference>
<sequence>MSVDFMATALIGVELDIDKTSKMIRERGCEHEESKSKFCAQCGFFTWYERGVVIEELRMQLDDEDDEDECYSDEIILEDYKLAFTTDQNRVFLGKQVSTYGDDEAKMIELPVREEIGQDIAYIKQSLLDFLKPLDLWDENKFGIWTIAHVSY</sequence>
<dbReference type="AlphaFoldDB" id="A0A0F9KKL8"/>
<accession>A0A0F9KKL8</accession>
<evidence type="ECO:0000313" key="1">
    <source>
        <dbReference type="EMBL" id="KKM82498.1"/>
    </source>
</evidence>
<name>A0A0F9KKL8_9ZZZZ</name>
<organism evidence="1">
    <name type="scientific">marine sediment metagenome</name>
    <dbReference type="NCBI Taxonomy" id="412755"/>
    <lineage>
        <taxon>unclassified sequences</taxon>
        <taxon>metagenomes</taxon>
        <taxon>ecological metagenomes</taxon>
    </lineage>
</organism>
<proteinExistence type="predicted"/>
<gene>
    <name evidence="1" type="ORF">LCGC14_1318880</name>
</gene>
<protein>
    <submittedName>
        <fullName evidence="1">Uncharacterized protein</fullName>
    </submittedName>
</protein>